<dbReference type="Gene3D" id="3.10.20.340">
    <property type="entry name" value="ArgJ beta chain, C-terminal domain"/>
    <property type="match status" value="1"/>
</dbReference>
<dbReference type="AlphaFoldDB" id="A0A845MIV8"/>
<dbReference type="PANTHER" id="PTHR23100">
    <property type="entry name" value="ARGININE BIOSYNTHESIS BIFUNCTIONAL PROTEIN ARGJ"/>
    <property type="match status" value="1"/>
</dbReference>
<accession>A0A845MIV8</accession>
<dbReference type="RefSeq" id="WP_161339747.1">
    <property type="nucleotide sequence ID" value="NZ_JBHSDG010000003.1"/>
</dbReference>
<evidence type="ECO:0000256" key="9">
    <source>
        <dbReference type="ARBA" id="ARBA00023268"/>
    </source>
</evidence>
<gene>
    <name evidence="11 12" type="primary">argJ</name>
    <name evidence="12" type="ORF">GQF03_13090</name>
</gene>
<feature type="binding site" evidence="11">
    <location>
        <position position="410"/>
    </location>
    <ligand>
        <name>substrate</name>
    </ligand>
</feature>
<proteinExistence type="inferred from homology"/>
<dbReference type="GO" id="GO:0004042">
    <property type="term" value="F:L-glutamate N-acetyltransferase activity"/>
    <property type="evidence" value="ECO:0007669"/>
    <property type="project" value="UniProtKB-UniRule"/>
</dbReference>
<feature type="site" description="Cleavage; by autolysis" evidence="11">
    <location>
        <begin position="194"/>
        <end position="195"/>
    </location>
</feature>
<feature type="binding site" evidence="11">
    <location>
        <position position="158"/>
    </location>
    <ligand>
        <name>substrate</name>
    </ligand>
</feature>
<dbReference type="NCBIfam" id="TIGR00120">
    <property type="entry name" value="ArgJ"/>
    <property type="match status" value="1"/>
</dbReference>
<keyword evidence="10 11" id="KW-0012">Acyltransferase</keyword>
<comment type="caution">
    <text evidence="12">The sequence shown here is derived from an EMBL/GenBank/DDBJ whole genome shotgun (WGS) entry which is preliminary data.</text>
</comment>
<comment type="catalytic activity">
    <reaction evidence="11">
        <text>L-glutamate + acetyl-CoA = N-acetyl-L-glutamate + CoA + H(+)</text>
        <dbReference type="Rhea" id="RHEA:24292"/>
        <dbReference type="ChEBI" id="CHEBI:15378"/>
        <dbReference type="ChEBI" id="CHEBI:29985"/>
        <dbReference type="ChEBI" id="CHEBI:44337"/>
        <dbReference type="ChEBI" id="CHEBI:57287"/>
        <dbReference type="ChEBI" id="CHEBI:57288"/>
        <dbReference type="EC" id="2.3.1.1"/>
    </reaction>
</comment>
<evidence type="ECO:0000256" key="8">
    <source>
        <dbReference type="ARBA" id="ARBA00022813"/>
    </source>
</evidence>
<dbReference type="InterPro" id="IPR002813">
    <property type="entry name" value="Arg_biosynth_ArgJ"/>
</dbReference>
<feature type="binding site" evidence="11">
    <location>
        <position position="195"/>
    </location>
    <ligand>
        <name>substrate</name>
    </ligand>
</feature>
<dbReference type="InterPro" id="IPR016117">
    <property type="entry name" value="ArgJ-like_dom_sf"/>
</dbReference>
<dbReference type="FunFam" id="3.60.70.12:FF:000001">
    <property type="entry name" value="Arginine biosynthesis bifunctional protein ArgJ, chloroplastic"/>
    <property type="match status" value="1"/>
</dbReference>
<name>A0A845MIV8_9PROT</name>
<comment type="function">
    <text evidence="11">Catalyzes two activities which are involved in the cyclic version of arginine biosynthesis: the synthesis of N-acetylglutamate from glutamate and acetyl-CoA as the acetyl donor, and of ornithine by transacetylation between N(2)-acetylornithine and glutamate.</text>
</comment>
<keyword evidence="9 11" id="KW-0511">Multifunctional enzyme</keyword>
<dbReference type="PANTHER" id="PTHR23100:SF0">
    <property type="entry name" value="ARGININE BIOSYNTHESIS BIFUNCTIONAL PROTEIN ARGJ, MITOCHONDRIAL"/>
    <property type="match status" value="1"/>
</dbReference>
<dbReference type="InterPro" id="IPR042195">
    <property type="entry name" value="ArgJ_beta_C"/>
</dbReference>
<feature type="binding site" evidence="11">
    <location>
        <position position="184"/>
    </location>
    <ligand>
        <name>substrate</name>
    </ligand>
</feature>
<sequence>MPLKKSPLAPAAFPSFPEIAGVRFACGNSGMRYKSRDDVMLAEFAPGTTVAGVFTKNSMPGAPVDWDRKILSNGTARGLVVNAGIANVFTGTAGVRTVEETAAAAARLLSSTPEQIYIASTGVIGDPVPTEKITGLLPRLAETLSADGGETAANCILTTDTFAKGAVGTARIGETEVTIAGFAKGSGMIAPDMATMLAFLFTDAAIPANALQSLLSETNEKTFNCVTVDSDTSTSDSVLLFATGQADNDLPESYDDVVLHDFKRALKDVMTNLAQQVARDGEGASKFITVTVTGAESDASAKTIALAIANSPLVKTAIAGEDANWGRVIMAVGKSGEKADRDRMSLKIGGVLIAENGGRASSYREEDVTPYMKGREIEIEVDVAVGSGSAFAWTCDLTHGYIDINADYRS</sequence>
<feature type="binding site" evidence="11">
    <location>
        <position position="405"/>
    </location>
    <ligand>
        <name>substrate</name>
    </ligand>
</feature>
<comment type="pathway">
    <text evidence="11">Amino-acid biosynthesis; L-arginine biosynthesis; N(2)-acetyl-L-ornithine from L-glutamate: step 1/4.</text>
</comment>
<organism evidence="12 13">
    <name type="scientific">Sneathiella chungangensis</name>
    <dbReference type="NCBI Taxonomy" id="1418234"/>
    <lineage>
        <taxon>Bacteria</taxon>
        <taxon>Pseudomonadati</taxon>
        <taxon>Pseudomonadota</taxon>
        <taxon>Alphaproteobacteria</taxon>
        <taxon>Sneathiellales</taxon>
        <taxon>Sneathiellaceae</taxon>
        <taxon>Sneathiella</taxon>
    </lineage>
</organism>
<protein>
    <recommendedName>
        <fullName evidence="11">Arginine biosynthesis bifunctional protein ArgJ</fullName>
    </recommendedName>
    <domain>
        <recommendedName>
            <fullName evidence="11">Glutamate N-acetyltransferase</fullName>
            <ecNumber evidence="11">2.3.1.35</ecNumber>
        </recommendedName>
        <alternativeName>
            <fullName evidence="11">Ornithine acetyltransferase</fullName>
            <shortName evidence="11">OATase</shortName>
        </alternativeName>
        <alternativeName>
            <fullName evidence="11">Ornithine transacetylase</fullName>
        </alternativeName>
    </domain>
    <domain>
        <recommendedName>
            <fullName evidence="11">Amino-acid acetyltransferase</fullName>
            <ecNumber evidence="11">2.3.1.1</ecNumber>
        </recommendedName>
        <alternativeName>
            <fullName evidence="11">N-acetylglutamate synthase</fullName>
            <shortName evidence="11">AGSase</shortName>
        </alternativeName>
    </domain>
    <component>
        <recommendedName>
            <fullName evidence="11">Arginine biosynthesis bifunctional protein ArgJ alpha chain</fullName>
        </recommendedName>
    </component>
    <component>
        <recommendedName>
            <fullName evidence="11">Arginine biosynthesis bifunctional protein ArgJ beta chain</fullName>
        </recommendedName>
    </component>
</protein>
<evidence type="ECO:0000256" key="7">
    <source>
        <dbReference type="ARBA" id="ARBA00022679"/>
    </source>
</evidence>
<reference evidence="12 13" key="1">
    <citation type="journal article" date="2014" name="Int. J. Syst. Evol. Microbiol.">
        <title>Sneathiella chungangensis sp. nov., isolated from a marine sand, and emended description of the genus Sneathiella.</title>
        <authorList>
            <person name="Siamphan C."/>
            <person name="Kim H."/>
            <person name="Lee J.S."/>
            <person name="Kim W."/>
        </authorList>
    </citation>
    <scope>NUCLEOTIDE SEQUENCE [LARGE SCALE GENOMIC DNA]</scope>
    <source>
        <strain evidence="12 13">KCTC 32476</strain>
    </source>
</reference>
<feature type="binding site" evidence="11">
    <location>
        <position position="282"/>
    </location>
    <ligand>
        <name>substrate</name>
    </ligand>
</feature>
<dbReference type="HAMAP" id="MF_01106">
    <property type="entry name" value="ArgJ"/>
    <property type="match status" value="1"/>
</dbReference>
<comment type="pathway">
    <text evidence="11">Amino-acid biosynthesis; L-arginine biosynthesis; L-ornithine and N-acetyl-L-glutamate from L-glutamate and N(2)-acetyl-L-ornithine (cyclic): step 1/1.</text>
</comment>
<dbReference type="Pfam" id="PF01960">
    <property type="entry name" value="ArgJ"/>
    <property type="match status" value="1"/>
</dbReference>
<feature type="chain" id="PRO_5033179016" description="Arginine biosynthesis bifunctional protein ArgJ alpha chain" evidence="11">
    <location>
        <begin position="1"/>
        <end position="194"/>
    </location>
</feature>
<dbReference type="EMBL" id="WTVA01000015">
    <property type="protein sequence ID" value="MZR23266.1"/>
    <property type="molecule type" value="Genomic_DNA"/>
</dbReference>
<dbReference type="GO" id="GO:0006592">
    <property type="term" value="P:ornithine biosynthetic process"/>
    <property type="evidence" value="ECO:0007669"/>
    <property type="project" value="TreeGrafter"/>
</dbReference>
<dbReference type="Proteomes" id="UP000445696">
    <property type="component" value="Unassembled WGS sequence"/>
</dbReference>
<evidence type="ECO:0000256" key="5">
    <source>
        <dbReference type="ARBA" id="ARBA00022571"/>
    </source>
</evidence>
<evidence type="ECO:0000256" key="11">
    <source>
        <dbReference type="HAMAP-Rule" id="MF_01106"/>
    </source>
</evidence>
<evidence type="ECO:0000256" key="4">
    <source>
        <dbReference type="ARBA" id="ARBA00022490"/>
    </source>
</evidence>
<dbReference type="GO" id="GO:0004358">
    <property type="term" value="F:L-glutamate N-acetyltransferase activity, acting on acetyl-L-ornithine as donor"/>
    <property type="evidence" value="ECO:0007669"/>
    <property type="project" value="UniProtKB-UniRule"/>
</dbReference>
<dbReference type="GO" id="GO:0005737">
    <property type="term" value="C:cytoplasm"/>
    <property type="evidence" value="ECO:0007669"/>
    <property type="project" value="UniProtKB-SubCell"/>
</dbReference>
<evidence type="ECO:0000256" key="1">
    <source>
        <dbReference type="ARBA" id="ARBA00004496"/>
    </source>
</evidence>
<evidence type="ECO:0000313" key="13">
    <source>
        <dbReference type="Proteomes" id="UP000445696"/>
    </source>
</evidence>
<dbReference type="SUPFAM" id="SSF56266">
    <property type="entry name" value="DmpA/ArgJ-like"/>
    <property type="match status" value="1"/>
</dbReference>
<dbReference type="EC" id="2.3.1.35" evidence="11"/>
<comment type="similarity">
    <text evidence="2 11">Belongs to the ArgJ family.</text>
</comment>
<dbReference type="OrthoDB" id="9804242at2"/>
<feature type="site" description="Involved in the stabilization of negative charge on the oxyanion by the formation of the oxyanion hole" evidence="11">
    <location>
        <position position="121"/>
    </location>
</feature>
<dbReference type="EC" id="2.3.1.1" evidence="11"/>
<evidence type="ECO:0000256" key="10">
    <source>
        <dbReference type="ARBA" id="ARBA00023315"/>
    </source>
</evidence>
<evidence type="ECO:0000313" key="12">
    <source>
        <dbReference type="EMBL" id="MZR23266.1"/>
    </source>
</evidence>
<comment type="catalytic activity">
    <reaction evidence="11">
        <text>N(2)-acetyl-L-ornithine + L-glutamate = N-acetyl-L-glutamate + L-ornithine</text>
        <dbReference type="Rhea" id="RHEA:15349"/>
        <dbReference type="ChEBI" id="CHEBI:29985"/>
        <dbReference type="ChEBI" id="CHEBI:44337"/>
        <dbReference type="ChEBI" id="CHEBI:46911"/>
        <dbReference type="ChEBI" id="CHEBI:57805"/>
        <dbReference type="EC" id="2.3.1.35"/>
    </reaction>
</comment>
<feature type="active site" description="Nucleophile" evidence="11">
    <location>
        <position position="195"/>
    </location>
</feature>
<comment type="subcellular location">
    <subcellularLocation>
        <location evidence="1 11">Cytoplasm</location>
    </subcellularLocation>
</comment>
<dbReference type="UniPathway" id="UPA00068">
    <property type="reaction ID" value="UER00106"/>
</dbReference>
<dbReference type="Gene3D" id="3.60.70.12">
    <property type="entry name" value="L-amino peptidase D-ALA esterase/amidase"/>
    <property type="match status" value="1"/>
</dbReference>
<evidence type="ECO:0000256" key="3">
    <source>
        <dbReference type="ARBA" id="ARBA00011475"/>
    </source>
</evidence>
<keyword evidence="4 11" id="KW-0963">Cytoplasm</keyword>
<keyword evidence="6 11" id="KW-0028">Amino-acid biosynthesis</keyword>
<dbReference type="FunFam" id="3.10.20.340:FF:000003">
    <property type="entry name" value="Arginine biosynthesis bifunctional protein ArgJ"/>
    <property type="match status" value="1"/>
</dbReference>
<keyword evidence="7 11" id="KW-0808">Transferase</keyword>
<dbReference type="CDD" id="cd02152">
    <property type="entry name" value="OAT"/>
    <property type="match status" value="1"/>
</dbReference>
<evidence type="ECO:0000256" key="6">
    <source>
        <dbReference type="ARBA" id="ARBA00022605"/>
    </source>
</evidence>
<dbReference type="NCBIfam" id="NF003802">
    <property type="entry name" value="PRK05388.1"/>
    <property type="match status" value="1"/>
</dbReference>
<comment type="subunit">
    <text evidence="3 11">Heterotetramer of two alpha and two beta chains.</text>
</comment>
<keyword evidence="5 11" id="KW-0055">Arginine biosynthesis</keyword>
<dbReference type="GO" id="GO:0006526">
    <property type="term" value="P:L-arginine biosynthetic process"/>
    <property type="evidence" value="ECO:0007669"/>
    <property type="project" value="UniProtKB-UniRule"/>
</dbReference>
<keyword evidence="13" id="KW-1185">Reference proteome</keyword>
<feature type="site" description="Involved in the stabilization of negative charge on the oxyanion by the formation of the oxyanion hole" evidence="11">
    <location>
        <position position="122"/>
    </location>
</feature>
<feature type="chain" id="PRO_5033179017" description="Arginine biosynthesis bifunctional protein ArgJ beta chain" evidence="11">
    <location>
        <begin position="195"/>
        <end position="410"/>
    </location>
</feature>
<evidence type="ECO:0000256" key="2">
    <source>
        <dbReference type="ARBA" id="ARBA00006774"/>
    </source>
</evidence>
<keyword evidence="8 11" id="KW-0068">Autocatalytic cleavage</keyword>